<proteinExistence type="predicted"/>
<keyword evidence="1 4" id="KW-0808">Transferase</keyword>
<dbReference type="PANTHER" id="PTHR43877">
    <property type="entry name" value="AMINOALKYLPHOSPHONATE N-ACETYLTRANSFERASE-RELATED-RELATED"/>
    <property type="match status" value="1"/>
</dbReference>
<dbReference type="EMBL" id="QWKX01000025">
    <property type="protein sequence ID" value="RIH77534.1"/>
    <property type="molecule type" value="Genomic_DNA"/>
</dbReference>
<dbReference type="InterPro" id="IPR016181">
    <property type="entry name" value="Acyl_CoA_acyltransferase"/>
</dbReference>
<dbReference type="GO" id="GO:0016747">
    <property type="term" value="F:acyltransferase activity, transferring groups other than amino-acyl groups"/>
    <property type="evidence" value="ECO:0007669"/>
    <property type="project" value="InterPro"/>
</dbReference>
<name>A0A399DYY9_9DEIN</name>
<gene>
    <name evidence="4" type="ORF">Mcate_01268</name>
</gene>
<dbReference type="PROSITE" id="PS51186">
    <property type="entry name" value="GNAT"/>
    <property type="match status" value="1"/>
</dbReference>
<dbReference type="RefSeq" id="WP_027888116.1">
    <property type="nucleotide sequence ID" value="NZ_JBHSXZ010000005.1"/>
</dbReference>
<dbReference type="Gene3D" id="3.40.630.30">
    <property type="match status" value="1"/>
</dbReference>
<protein>
    <submittedName>
        <fullName evidence="4">Acetyltransferase (GNAT) family protein</fullName>
    </submittedName>
</protein>
<dbReference type="Proteomes" id="UP000266089">
    <property type="component" value="Unassembled WGS sequence"/>
</dbReference>
<organism evidence="4 5">
    <name type="scientific">Meiothermus taiwanensis</name>
    <dbReference type="NCBI Taxonomy" id="172827"/>
    <lineage>
        <taxon>Bacteria</taxon>
        <taxon>Thermotogati</taxon>
        <taxon>Deinococcota</taxon>
        <taxon>Deinococci</taxon>
        <taxon>Thermales</taxon>
        <taxon>Thermaceae</taxon>
        <taxon>Meiothermus</taxon>
    </lineage>
</organism>
<comment type="caution">
    <text evidence="4">The sequence shown here is derived from an EMBL/GenBank/DDBJ whole genome shotgun (WGS) entry which is preliminary data.</text>
</comment>
<keyword evidence="2" id="KW-0012">Acyltransferase</keyword>
<feature type="domain" description="N-acetyltransferase" evidence="3">
    <location>
        <begin position="179"/>
        <end position="314"/>
    </location>
</feature>
<dbReference type="PANTHER" id="PTHR43877:SF6">
    <property type="entry name" value="GCN5-RELATED N-ACETYLTRANSFERASE"/>
    <property type="match status" value="1"/>
</dbReference>
<accession>A0A399DYY9</accession>
<dbReference type="SUPFAM" id="SSF55729">
    <property type="entry name" value="Acyl-CoA N-acyltransferases (Nat)"/>
    <property type="match status" value="2"/>
</dbReference>
<evidence type="ECO:0000259" key="3">
    <source>
        <dbReference type="PROSITE" id="PS51186"/>
    </source>
</evidence>
<evidence type="ECO:0000256" key="1">
    <source>
        <dbReference type="ARBA" id="ARBA00022679"/>
    </source>
</evidence>
<dbReference type="InterPro" id="IPR000182">
    <property type="entry name" value="GNAT_dom"/>
</dbReference>
<dbReference type="OrthoDB" id="24907at2"/>
<sequence length="320" mass="36175">MQIRPFSFSPADYQTYAAVRRAAHPESPLDLAGLEHLDRTRAQSDVLARFVVEVGGEAVGVLEYATPYYDPRPGVLEVQYYLHPRYQALERALWPFLLERVAPHQPQMLQASVREDWPQYSFLTAQGFAEVERRWVSVLDLAHFDPTPLARPLPPGLTIQPLSALPWQEEAFQRDLYALEIELLGDVPSAQPITPWPFELWQERTFQDPNLLPDGFFLALEGAHLVGLTMLFKSHRPQTLQTGLTGVRQSHRRRGLALALKLRAAEFARAYGARYIRTSNHQTNRPMLAINEALGFVKEPATVLLRLSPAPQKPGQSGSQ</sequence>
<dbReference type="Pfam" id="PF00583">
    <property type="entry name" value="Acetyltransf_1"/>
    <property type="match status" value="1"/>
</dbReference>
<reference evidence="4 5" key="1">
    <citation type="submission" date="2018-08" db="EMBL/GenBank/DDBJ databases">
        <title>Meiothermus cateniformans JCM 15151 genome sequencing project.</title>
        <authorList>
            <person name="Da Costa M.S."/>
            <person name="Albuquerque L."/>
            <person name="Raposo P."/>
            <person name="Froufe H.J.C."/>
            <person name="Barroso C.S."/>
            <person name="Egas C."/>
        </authorList>
    </citation>
    <scope>NUCLEOTIDE SEQUENCE [LARGE SCALE GENOMIC DNA]</scope>
    <source>
        <strain evidence="4 5">JCM 15151</strain>
    </source>
</reference>
<dbReference type="InterPro" id="IPR050832">
    <property type="entry name" value="Bact_Acetyltransf"/>
</dbReference>
<evidence type="ECO:0000313" key="4">
    <source>
        <dbReference type="EMBL" id="RIH77534.1"/>
    </source>
</evidence>
<evidence type="ECO:0000313" key="5">
    <source>
        <dbReference type="Proteomes" id="UP000266089"/>
    </source>
</evidence>
<dbReference type="AlphaFoldDB" id="A0A399DYY9"/>
<evidence type="ECO:0000256" key="2">
    <source>
        <dbReference type="ARBA" id="ARBA00023315"/>
    </source>
</evidence>